<feature type="compositionally biased region" description="Low complexity" evidence="1">
    <location>
        <begin position="1987"/>
        <end position="2000"/>
    </location>
</feature>
<evidence type="ECO:0000313" key="5">
    <source>
        <dbReference type="Proteomes" id="UP001152797"/>
    </source>
</evidence>
<dbReference type="SMART" id="SM00220">
    <property type="entry name" value="S_TKc"/>
    <property type="match status" value="1"/>
</dbReference>
<feature type="region of interest" description="Disordered" evidence="1">
    <location>
        <begin position="1186"/>
        <end position="1224"/>
    </location>
</feature>
<feature type="compositionally biased region" description="Low complexity" evidence="1">
    <location>
        <begin position="123"/>
        <end position="151"/>
    </location>
</feature>
<dbReference type="GO" id="GO:0004672">
    <property type="term" value="F:protein kinase activity"/>
    <property type="evidence" value="ECO:0007669"/>
    <property type="project" value="InterPro"/>
</dbReference>
<dbReference type="GO" id="GO:0008380">
    <property type="term" value="P:RNA splicing"/>
    <property type="evidence" value="ECO:0007669"/>
    <property type="project" value="TreeGrafter"/>
</dbReference>
<feature type="region of interest" description="Disordered" evidence="1">
    <location>
        <begin position="1247"/>
        <end position="1293"/>
    </location>
</feature>
<gene>
    <name evidence="3" type="ORF">C1SCF055_LOCUS7214</name>
</gene>
<keyword evidence="4" id="KW-0418">Kinase</keyword>
<dbReference type="EMBL" id="CAMXCT020000469">
    <property type="protein sequence ID" value="CAL1132623.1"/>
    <property type="molecule type" value="Genomic_DNA"/>
</dbReference>
<feature type="compositionally biased region" description="Low complexity" evidence="1">
    <location>
        <begin position="1251"/>
        <end position="1261"/>
    </location>
</feature>
<feature type="region of interest" description="Disordered" evidence="1">
    <location>
        <begin position="3130"/>
        <end position="3183"/>
    </location>
</feature>
<feature type="region of interest" description="Disordered" evidence="1">
    <location>
        <begin position="2432"/>
        <end position="2461"/>
    </location>
</feature>
<accession>A0A9P1FKA3</accession>
<feature type="compositionally biased region" description="Basic and acidic residues" evidence="1">
    <location>
        <begin position="3130"/>
        <end position="3169"/>
    </location>
</feature>
<organism evidence="3">
    <name type="scientific">Cladocopium goreaui</name>
    <dbReference type="NCBI Taxonomy" id="2562237"/>
    <lineage>
        <taxon>Eukaryota</taxon>
        <taxon>Sar</taxon>
        <taxon>Alveolata</taxon>
        <taxon>Dinophyceae</taxon>
        <taxon>Suessiales</taxon>
        <taxon>Symbiodiniaceae</taxon>
        <taxon>Cladocopium</taxon>
    </lineage>
</organism>
<dbReference type="PANTHER" id="PTHR46589">
    <property type="entry name" value="APOPTOTIC CHROMATIN CONDENSATION INDUCER IN THE NUCLEUS"/>
    <property type="match status" value="1"/>
</dbReference>
<feature type="compositionally biased region" description="Basic and acidic residues" evidence="1">
    <location>
        <begin position="853"/>
        <end position="876"/>
    </location>
</feature>
<dbReference type="PROSITE" id="PS00108">
    <property type="entry name" value="PROTEIN_KINASE_ST"/>
    <property type="match status" value="1"/>
</dbReference>
<dbReference type="InterPro" id="IPR052793">
    <property type="entry name" value="EJC-associated_protein"/>
</dbReference>
<feature type="compositionally biased region" description="Acidic residues" evidence="1">
    <location>
        <begin position="1941"/>
        <end position="1953"/>
    </location>
</feature>
<evidence type="ECO:0000256" key="1">
    <source>
        <dbReference type="SAM" id="MobiDB-lite"/>
    </source>
</evidence>
<sequence length="3183" mass="357028">MGLGMHLPVTSGLRYLQLAGLKSFPALPEPLKVWGACEGAGSLAYVLPCGRTWKHLSEYGLAHRLEFSSDIDASSQEAGCKVVFDCLAKMRDRNPKTFIIEEAGTHILCVFDHEEVQKPVNVGGSETSASSCASSVGDSSNAGSSESTSSSGEDRDTPGEDPNAQELDFLRKRKRTEKARAASLLSKALKRKEKLETLPSHPADPFREDLRSSSELLRPGIEAPDKRRRLRLLWSWFASFTSSIMAFLRDHRGRMQHAINVCIIDDTNMRLSLDGPQKPSRVVSCMNNTQTVLFNAKTGQQDAGEASAGFIRKSFIVHTPLVPLPRANARGLASEFCSWIFAWLGCIGERFLRFGAETFAGSSPGKIPIQCLAANSFRLQFGKAMLQVINANFVFVRVAELPDAFSAWQKKRKKLGLLLEDMPYPGYGVERLRTHQMLAALDNGEEGFLLHQILPRTLQHLSESHNLMSQDDQDLDAILAEHVEEGAGAADQDWSKMLVTVTAQLTFAEINQKRKQLAFEAFRKDDFMPRTLLLEVLVEPLVTAMDRLFERTGAISALHHLPSLQTEEHTKLMERSVDMFKTYMSGRFGENVLDLYLAKLKSFPDLEMPQMAKHCFIAGIVTMGDCWRRFCFERDRARTQGFPCKLFVLLDMASNDEFLEKYREFQDLATKCPDCIDMEFSMPVLSFIPKSLGGEEVWSKVGSLRSFLTDLAIFTPLSSDAVECVHGLYQAKLHRFRGRKPSDSKAQELGLWAVITGSYERFRSRVWDEIGDKGAMHRMCRYGRKGSNQYTDRQERPTGPETPHAESSVWKMGHMDKVCTLESLAKKNSLAEEKAEDEDEEDEEEDEEEEEEKLSARDKEKFEAEAAHEQGLREEAAMQPFQSKSDKSKGWRKLGNASFDAASAIPRSGLRAVSRARLQETYKGFCEDDVWSTWNGGISSAEGCLKLDLIDLNSTDLDISASWSKVFKDPVDGSRLWQSESVEGCKHDVCQALHGVCSKMPHVKLASNFVLTMHRLISDGHLAPGDLFSFCVCRHQRFFFMGPALKKPIVQVVLEGEPSADFSQISIGKPSLQHMLVGACALSFTYARALLAYVGAGLARFYTPTVDAILQLLKDSLPATLQTLETTNQMSWWTSHQLFQDLLSSTWATSTLTIQIFQYTLDPDQPLLSVNVLKDAVSTHVLDVNKRKKPAQKRKTLPLGVRPQPKKRRTTVKPKSDHATAPFTTRGGLLGALLKPLDEEHEGSLDDFVESNDSASDSSSNETETGFTSESDTDTDAEEVLANPGQRREEKATDEILQSHEAFEEEKEPLHPPIPAAEASARMRPTTQCNSSIGVCDLSTQVAARLAKCKYCGEKIQRFAPIDFFLRGRDDTNVYGLLEESEGFKPYYVKVLKLKSSWFGSPNTRQRCFIVGARQDVSDEMDLERLCAWVLLECPTVHERASLDKCWEHCVDSGLDLSFPPVSKDHAARKCEKAQKKEKKLLKRLGVLGGGWGQYCSNLERHERHLLNQREKVKLDVEFAKLKQQSKDSGIQHLDTYVDVARSSANGMGVYPQGLGSAFSCCMKLWHLGRKSFVPAEVLMAGQGFEVSDFVWTEKSYRVYNRLAGNTVTTSVLGALVVGLTLGILLKDDSGRPFLTQTYVPPTNDSDSDSETDSGDEDSDDSKSSTSDPDGSRSVWEDCPSGHESEMEVHRVKEKAEDEDKEDEEEEEDEEEKEEEKEKFNERRKEFVHDKILRPTKKPRHPKLNLKEIIKKSEEDYVDFCQASQGFVVKQFQFVGFASHKQEAELLSMADYIQKHVKTRKTFKNERERKEFLTKTLGLKLQRDPKKNQLCVPVAGKTIMKTGLRMSAARVKNQTFEDDKGGSKEAYARAQESIAASANINTQDRALSLHDGVARVPELGGCQFTHVGTVLSLAACDLSLPDFQPSILLQHEDIERAQKDAEEDDRSDDDSDSDSSSSSKASSKSSFGAAAMEDEEPAKKNSKRKSAASSSKAKAAPKPVAKQKGKKDKEKAEVAKSMEAAEKFLASLKELQVHTLWKSCVRSNEVDRRLSKESTVVNGLDSALSYDGCPEDVVTKGKQMVTDIQNQSRLVTKLKEFCKILRGIQLTDLVSEVHSPGSLCSLMSVDDCELGKHLAADTGTFQDIMGFVAKKLLDDPVFFNFIRICKEAEKTKATFSLLWFSILEHQDDAKYWKALLRIQQQAVFEWFDRFRTGIDVDAVQKCLPDDLRTGDFRDETKWLPTPDQEGDFKKYQNESGLNWSLMADVQRIFVCLDMHRKLKEKDFKIDAKYLVAVTGCKAFSSKITLVMGAHADWRCWLSYTSEPCQLQFWADEGLDLAAQKYKGSSESTFKEEKMQYETMSRNEFAAQRQKSMEAGVGIRFRQVKGTDLAEAFPVKARNSFAIFLNDQNQSVKKGRKAWSKLSEAERESFSERAKSWNEKIKQQQASDSAGRTTAEGELKSQMPESRAFLGENFMVKDTFVKGSGTYGTVYLVEDTVTFARYAAKVETKTVSLGSEISLLHQFHHPHILPVLQSHIVPFGLSYFIMPLVQTCLSRYLRCNGALDSDGQRAFWQQLMNVLAYIHGRQVVHGDLKPGNILLEPHKQHYYLADYGLAMVLPVPLERKRVQDFTEETASNLPGPLMRRSLWQSALAYRVDAAVTPENLKTASDFTSKIQEVTELALSESIHFDFESLFKMLPDPCRLLTKLQSGDVADAEGLATINLMAETLPKFENWVTHLCDYEKDLANILDFLKQSETKGGIGDLSKMSLSVPQLPTKLDHGFFTRCTILQNLSLPTLQPDCLCRLMLVWRQLVSDFEQPDDETDEISLIKVHVKFAKALLSSAKQELALVEKDVKDGMVKEVVASIVEYALTCASISSAKSLSLMMLQPEKDWEPQALLVPEHLGVATFLLEKEKLAAESKDLKKADLKALAAQIPRCEGVASALHSKLMQDELLKSVKGVCETYLREFEVAGLSSLKSVQASTLRELETFVQKFKPLVKLSLDWDEDKVGRYRPMFAGDEAKTDYTKMNENMEVMESQLKVLNSLASHCSGHDPVKGLVEFAKETKEKCAATFLETKETAAIVMYAAFFLEEDGNEEHGMLELVQYVKKTYNFGMEQLGGKLKVMAGTAAEKEAAEKTKKKGSELSKKDTAKKKDIQKKKEKEKDAEKKKDKKVKVKKEKKTK</sequence>
<dbReference type="Gene3D" id="1.10.510.10">
    <property type="entry name" value="Transferase(Phosphotransferase) domain 1"/>
    <property type="match status" value="1"/>
</dbReference>
<feature type="domain" description="Protein kinase" evidence="2">
    <location>
        <begin position="2475"/>
        <end position="2782"/>
    </location>
</feature>
<feature type="compositionally biased region" description="Acidic residues" evidence="1">
    <location>
        <begin position="1646"/>
        <end position="1660"/>
    </location>
</feature>
<dbReference type="InterPro" id="IPR008271">
    <property type="entry name" value="Ser/Thr_kinase_AS"/>
</dbReference>
<comment type="caution">
    <text evidence="3">The sequence shown here is derived from an EMBL/GenBank/DDBJ whole genome shotgun (WGS) entry which is preliminary data.</text>
</comment>
<name>A0A9P1FKA3_9DINO</name>
<feature type="compositionally biased region" description="Basic residues" evidence="1">
    <location>
        <begin position="1186"/>
        <end position="1196"/>
    </location>
</feature>
<evidence type="ECO:0000259" key="2">
    <source>
        <dbReference type="PROSITE" id="PS50011"/>
    </source>
</evidence>
<evidence type="ECO:0000313" key="4">
    <source>
        <dbReference type="EMBL" id="CAL4766560.1"/>
    </source>
</evidence>
<proteinExistence type="predicted"/>
<reference evidence="3" key="1">
    <citation type="submission" date="2022-10" db="EMBL/GenBank/DDBJ databases">
        <authorList>
            <person name="Chen Y."/>
            <person name="Dougan E. K."/>
            <person name="Chan C."/>
            <person name="Rhodes N."/>
            <person name="Thang M."/>
        </authorList>
    </citation>
    <scope>NUCLEOTIDE SEQUENCE</scope>
</reference>
<feature type="region of interest" description="Disordered" evidence="1">
    <location>
        <begin position="1938"/>
        <end position="2014"/>
    </location>
</feature>
<keyword evidence="4" id="KW-0808">Transferase</keyword>
<evidence type="ECO:0000313" key="3">
    <source>
        <dbReference type="EMBL" id="CAI3979248.1"/>
    </source>
</evidence>
<dbReference type="PANTHER" id="PTHR46589:SF1">
    <property type="entry name" value="APOPTOTIC CHROMATIN CONDENSATION INDUCER IN THE NUCLEUS"/>
    <property type="match status" value="1"/>
</dbReference>
<dbReference type="Proteomes" id="UP001152797">
    <property type="component" value="Unassembled WGS sequence"/>
</dbReference>
<dbReference type="CDD" id="cd00180">
    <property type="entry name" value="PKc"/>
    <property type="match status" value="1"/>
</dbReference>
<dbReference type="GO" id="GO:0005524">
    <property type="term" value="F:ATP binding"/>
    <property type="evidence" value="ECO:0007669"/>
    <property type="project" value="InterPro"/>
</dbReference>
<dbReference type="Pfam" id="PF00069">
    <property type="entry name" value="Pkinase"/>
    <property type="match status" value="1"/>
</dbReference>
<dbReference type="EMBL" id="CAMXCT030000469">
    <property type="protein sequence ID" value="CAL4766560.1"/>
    <property type="molecule type" value="Genomic_DNA"/>
</dbReference>
<dbReference type="GO" id="GO:0061574">
    <property type="term" value="C:ASAP complex"/>
    <property type="evidence" value="ECO:0007669"/>
    <property type="project" value="TreeGrafter"/>
</dbReference>
<dbReference type="InterPro" id="IPR000719">
    <property type="entry name" value="Prot_kinase_dom"/>
</dbReference>
<feature type="region of interest" description="Disordered" evidence="1">
    <location>
        <begin position="828"/>
        <end position="889"/>
    </location>
</feature>
<feature type="compositionally biased region" description="Low complexity" evidence="1">
    <location>
        <begin position="1954"/>
        <end position="1966"/>
    </location>
</feature>
<feature type="region of interest" description="Disordered" evidence="1">
    <location>
        <begin position="121"/>
        <end position="172"/>
    </location>
</feature>
<dbReference type="EMBL" id="CAMXCT010000469">
    <property type="protein sequence ID" value="CAI3979248.1"/>
    <property type="molecule type" value="Genomic_DNA"/>
</dbReference>
<protein>
    <submittedName>
        <fullName evidence="4">Probable CTD kinase subunit alpha homolog (CTDK-I subunit alpha) (CTD kinase subunit 1)</fullName>
    </submittedName>
</protein>
<feature type="region of interest" description="Disordered" evidence="1">
    <location>
        <begin position="1636"/>
        <end position="1723"/>
    </location>
</feature>
<feature type="compositionally biased region" description="Basic and acidic residues" evidence="1">
    <location>
        <begin position="1680"/>
        <end position="1698"/>
    </location>
</feature>
<dbReference type="SUPFAM" id="SSF56112">
    <property type="entry name" value="Protein kinase-like (PK-like)"/>
    <property type="match status" value="1"/>
</dbReference>
<feature type="region of interest" description="Disordered" evidence="1">
    <location>
        <begin position="785"/>
        <end position="811"/>
    </location>
</feature>
<keyword evidence="5" id="KW-1185">Reference proteome</keyword>
<feature type="compositionally biased region" description="Polar residues" evidence="1">
    <location>
        <begin position="2442"/>
        <end position="2451"/>
    </location>
</feature>
<feature type="compositionally biased region" description="Acidic residues" evidence="1">
    <location>
        <begin position="1699"/>
        <end position="1715"/>
    </location>
</feature>
<dbReference type="InterPro" id="IPR011009">
    <property type="entry name" value="Kinase-like_dom_sf"/>
</dbReference>
<dbReference type="PROSITE" id="PS50011">
    <property type="entry name" value="PROTEIN_KINASE_DOM"/>
    <property type="match status" value="1"/>
</dbReference>
<dbReference type="GO" id="GO:0003723">
    <property type="term" value="F:RNA binding"/>
    <property type="evidence" value="ECO:0007669"/>
    <property type="project" value="TreeGrafter"/>
</dbReference>
<feature type="compositionally biased region" description="Basic and acidic residues" evidence="1">
    <location>
        <begin position="2432"/>
        <end position="2441"/>
    </location>
</feature>
<reference evidence="4 5" key="2">
    <citation type="submission" date="2024-05" db="EMBL/GenBank/DDBJ databases">
        <authorList>
            <person name="Chen Y."/>
            <person name="Shah S."/>
            <person name="Dougan E. K."/>
            <person name="Thang M."/>
            <person name="Chan C."/>
        </authorList>
    </citation>
    <scope>NUCLEOTIDE SEQUENCE [LARGE SCALE GENOMIC DNA]</scope>
</reference>
<dbReference type="GO" id="GO:0071011">
    <property type="term" value="C:precatalytic spliceosome"/>
    <property type="evidence" value="ECO:0007669"/>
    <property type="project" value="TreeGrafter"/>
</dbReference>
<feature type="compositionally biased region" description="Acidic residues" evidence="1">
    <location>
        <begin position="834"/>
        <end position="852"/>
    </location>
</feature>
<dbReference type="OrthoDB" id="416877at2759"/>
<feature type="compositionally biased region" description="Basic residues" evidence="1">
    <location>
        <begin position="3170"/>
        <end position="3183"/>
    </location>
</feature>